<evidence type="ECO:0000313" key="3">
    <source>
        <dbReference type="Proteomes" id="UP000601041"/>
    </source>
</evidence>
<protein>
    <submittedName>
        <fullName evidence="2">Uncharacterized protein</fullName>
    </submittedName>
</protein>
<proteinExistence type="predicted"/>
<feature type="signal peptide" evidence="1">
    <location>
        <begin position="1"/>
        <end position="18"/>
    </location>
</feature>
<keyword evidence="1" id="KW-0732">Signal</keyword>
<feature type="chain" id="PRO_5045154962" evidence="1">
    <location>
        <begin position="19"/>
        <end position="37"/>
    </location>
</feature>
<accession>A0ABN7JTA8</accession>
<evidence type="ECO:0000313" key="2">
    <source>
        <dbReference type="EMBL" id="CAD7046910.1"/>
    </source>
</evidence>
<dbReference type="EMBL" id="CABFWE030000008">
    <property type="protein sequence ID" value="CAD7046910.1"/>
    <property type="molecule type" value="Genomic_DNA"/>
</dbReference>
<keyword evidence="3" id="KW-1185">Reference proteome</keyword>
<name>A0ABN7JTA8_9HYPH</name>
<evidence type="ECO:0000256" key="1">
    <source>
        <dbReference type="SAM" id="SignalP"/>
    </source>
</evidence>
<organism evidence="2 3">
    <name type="scientific">Pseudorhizobium halotolerans</name>
    <dbReference type="NCBI Taxonomy" id="1233081"/>
    <lineage>
        <taxon>Bacteria</taxon>
        <taxon>Pseudomonadati</taxon>
        <taxon>Pseudomonadota</taxon>
        <taxon>Alphaproteobacteria</taxon>
        <taxon>Hyphomicrobiales</taxon>
        <taxon>Rhizobiaceae</taxon>
        <taxon>Rhizobium/Agrobacterium group</taxon>
        <taxon>Pseudorhizobium</taxon>
    </lineage>
</organism>
<dbReference type="Proteomes" id="UP000601041">
    <property type="component" value="Unassembled WGS sequence"/>
</dbReference>
<gene>
    <name evidence="2" type="ORF">RHAB21_03739</name>
</gene>
<sequence length="37" mass="3880">MLRTFVITVALAVTAAGALPQQPETVVPTSRPVSEEV</sequence>
<comment type="caution">
    <text evidence="2">The sequence shown here is derived from an EMBL/GenBank/DDBJ whole genome shotgun (WGS) entry which is preliminary data.</text>
</comment>
<reference evidence="2 3" key="1">
    <citation type="submission" date="2020-11" db="EMBL/GenBank/DDBJ databases">
        <authorList>
            <person name="Lassalle F."/>
        </authorList>
    </citation>
    <scope>NUCLEOTIDE SEQUENCE [LARGE SCALE GENOMIC DNA]</scope>
    <source>
        <strain evidence="2 3">AB21</strain>
    </source>
</reference>